<sequence length="901" mass="105311">MKLKFKINYRTVWGQHLCIVGNIPELGEDIRAKALDMNHEGNGVWTAEISVGEAKRISYRYFVSDDNGNHRDEWGPDRVIKLPMNRDTEILDTWRAWDMDKIYHSSAFTQGFVEHKADMPEPTLPEAGKILQLSINVPRVSGNRAIAVCGNCPELGNWKQDKAVVLSDTDFPVWRVNINADNLKGKIEYKYLLTGKNCFAPASWEYGENRVLDADSIKSGLCMKNDEEFRFAIPNFKCAGVAIPIFSLRSRNSFGIGEFSDLKPMVDWAKKTGQKVIQTLPVNDTSRRLTNADSYPYSAITVMALHPIYINPFEMGRLDDEDKMKYFIGLKDKFNASPTVMYQEVLATKMEYFRMVYEKDGQKTMDSPEFGKFMKENPWLLPYARFCYLRDKNGTADFKQWGEFATYNDAVLDQLSNDPEAYKQIMFHVFLQFHADKQLSSASEYALKNGVTIKGDIPIGISPESVEAWTEPWLFNLDRQAGAPPDPFSKTGQNWSLPTYNWEEMSSDGYSWWKNRFRNMGKYFQVYRIDHVLGFFRIWCMSTNDVQGLLGQFDPALPLDENEIRSYGMWFEYHRMVHPYIREYMLDEMFGQKAGIIKNTFLELVSPGIYRFQEQYRTQKQLERVFEERKNDLLAMDGKEASMIYEKLLSLYAEVLFIEDSKRKGYYHPRIGLQNTYSYRDLDWDCKNALNRLYDDFFYHRHNEFWKDGAMRKLPTLLQSTKMLCCAEDLGMIPSCVPEVMRELQMLSLEIERMPKDPKDAFVPLDHIPYLSVCTTSTHDMAPLRLWWEEDRQTTQRYYNMQLGEWGAAPAFCEPWICEKIIARHLYSPAMLVILPFQDWISMSGDKRRQNPAEERINEPADPKHFWCYRMHVDIEDLMDFNELNSKIYNLNKNSGRIEEM</sequence>
<dbReference type="Gene3D" id="2.60.40.10">
    <property type="entry name" value="Immunoglobulins"/>
    <property type="match status" value="2"/>
</dbReference>
<evidence type="ECO:0000256" key="8">
    <source>
        <dbReference type="ARBA" id="ARBA00022679"/>
    </source>
</evidence>
<dbReference type="PANTHER" id="PTHR32518:SF3">
    <property type="entry name" value="4-ALPHA-GLUCANOTRANSFERASE"/>
    <property type="match status" value="1"/>
</dbReference>
<comment type="subcellular location">
    <subcellularLocation>
        <location evidence="2">Cytoplasm</location>
    </subcellularLocation>
</comment>
<dbReference type="GO" id="GO:0005737">
    <property type="term" value="C:cytoplasm"/>
    <property type="evidence" value="ECO:0007669"/>
    <property type="project" value="UniProtKB-SubCell"/>
</dbReference>
<dbReference type="EMBL" id="JADIMR010000072">
    <property type="protein sequence ID" value="MBO8447050.1"/>
    <property type="molecule type" value="Genomic_DNA"/>
</dbReference>
<evidence type="ECO:0000256" key="3">
    <source>
        <dbReference type="ARBA" id="ARBA00005684"/>
    </source>
</evidence>
<dbReference type="EC" id="2.4.1.25" evidence="4"/>
<dbReference type="GO" id="GO:0005975">
    <property type="term" value="P:carbohydrate metabolic process"/>
    <property type="evidence" value="ECO:0007669"/>
    <property type="project" value="InterPro"/>
</dbReference>
<comment type="catalytic activity">
    <reaction evidence="1">
        <text>Transfers a segment of a (1-&gt;4)-alpha-D-glucan to a new position in an acceptor, which may be glucose or a (1-&gt;4)-alpha-D-glucan.</text>
        <dbReference type="EC" id="2.4.1.25"/>
    </reaction>
</comment>
<evidence type="ECO:0000256" key="7">
    <source>
        <dbReference type="ARBA" id="ARBA00022676"/>
    </source>
</evidence>
<dbReference type="InterPro" id="IPR003385">
    <property type="entry name" value="Glyco_hydro_77"/>
</dbReference>
<dbReference type="InterPro" id="IPR013783">
    <property type="entry name" value="Ig-like_fold"/>
</dbReference>
<evidence type="ECO:0000313" key="14">
    <source>
        <dbReference type="Proteomes" id="UP000823637"/>
    </source>
</evidence>
<evidence type="ECO:0000256" key="6">
    <source>
        <dbReference type="ARBA" id="ARBA00022490"/>
    </source>
</evidence>
<evidence type="ECO:0000256" key="10">
    <source>
        <dbReference type="ARBA" id="ARBA00031423"/>
    </source>
</evidence>
<evidence type="ECO:0000256" key="1">
    <source>
        <dbReference type="ARBA" id="ARBA00000439"/>
    </source>
</evidence>
<dbReference type="AlphaFoldDB" id="A0A9D9EIK4"/>
<dbReference type="Pfam" id="PF02446">
    <property type="entry name" value="Glyco_hydro_77"/>
    <property type="match status" value="1"/>
</dbReference>
<evidence type="ECO:0000313" key="13">
    <source>
        <dbReference type="EMBL" id="MBO8447050.1"/>
    </source>
</evidence>
<keyword evidence="8" id="KW-0808">Transferase</keyword>
<dbReference type="Proteomes" id="UP000823637">
    <property type="component" value="Unassembled WGS sequence"/>
</dbReference>
<reference evidence="13" key="1">
    <citation type="submission" date="2020-10" db="EMBL/GenBank/DDBJ databases">
        <authorList>
            <person name="Gilroy R."/>
        </authorList>
    </citation>
    <scope>NUCLEOTIDE SEQUENCE</scope>
    <source>
        <strain evidence="13">D3-1215</strain>
    </source>
</reference>
<evidence type="ECO:0000256" key="9">
    <source>
        <dbReference type="ARBA" id="ARBA00023277"/>
    </source>
</evidence>
<organism evidence="13 14">
    <name type="scientific">Candidatus Enterocola intestinipullorum</name>
    <dbReference type="NCBI Taxonomy" id="2840783"/>
    <lineage>
        <taxon>Bacteria</taxon>
        <taxon>Pseudomonadati</taxon>
        <taxon>Bacteroidota</taxon>
        <taxon>Bacteroidia</taxon>
        <taxon>Bacteroidales</taxon>
        <taxon>Candidatus Enterocola</taxon>
    </lineage>
</organism>
<dbReference type="InterPro" id="IPR002044">
    <property type="entry name" value="CBM20"/>
</dbReference>
<dbReference type="SMART" id="SM01065">
    <property type="entry name" value="CBM_2"/>
    <property type="match status" value="2"/>
</dbReference>
<dbReference type="SUPFAM" id="SSF49452">
    <property type="entry name" value="Starch-binding domain-like"/>
    <property type="match status" value="2"/>
</dbReference>
<protein>
    <recommendedName>
        <fullName evidence="5">4-alpha-glucanotransferase</fullName>
        <ecNumber evidence="4">2.4.1.25</ecNumber>
    </recommendedName>
    <alternativeName>
        <fullName evidence="10">Amylomaltase</fullName>
    </alternativeName>
    <alternativeName>
        <fullName evidence="11">Disproportionating enzyme</fullName>
    </alternativeName>
</protein>
<feature type="domain" description="CBM20" evidence="12">
    <location>
        <begin position="1"/>
        <end position="96"/>
    </location>
</feature>
<dbReference type="CDD" id="cd05467">
    <property type="entry name" value="CBM20"/>
    <property type="match status" value="1"/>
</dbReference>
<proteinExistence type="inferred from homology"/>
<dbReference type="GO" id="GO:2001070">
    <property type="term" value="F:starch binding"/>
    <property type="evidence" value="ECO:0007669"/>
    <property type="project" value="InterPro"/>
</dbReference>
<comment type="similarity">
    <text evidence="3">Belongs to the disproportionating enzyme family.</text>
</comment>
<dbReference type="Pfam" id="PF00686">
    <property type="entry name" value="CBM_20"/>
    <property type="match status" value="2"/>
</dbReference>
<evidence type="ECO:0000256" key="2">
    <source>
        <dbReference type="ARBA" id="ARBA00004496"/>
    </source>
</evidence>
<dbReference type="Gene3D" id="3.20.20.80">
    <property type="entry name" value="Glycosidases"/>
    <property type="match status" value="2"/>
</dbReference>
<dbReference type="InterPro" id="IPR013784">
    <property type="entry name" value="Carb-bd-like_fold"/>
</dbReference>
<reference evidence="13" key="2">
    <citation type="journal article" date="2021" name="PeerJ">
        <title>Extensive microbial diversity within the chicken gut microbiome revealed by metagenomics and culture.</title>
        <authorList>
            <person name="Gilroy R."/>
            <person name="Ravi A."/>
            <person name="Getino M."/>
            <person name="Pursley I."/>
            <person name="Horton D.L."/>
            <person name="Alikhan N.F."/>
            <person name="Baker D."/>
            <person name="Gharbi K."/>
            <person name="Hall N."/>
            <person name="Watson M."/>
            <person name="Adriaenssens E.M."/>
            <person name="Foster-Nyarko E."/>
            <person name="Jarju S."/>
            <person name="Secka A."/>
            <person name="Antonio M."/>
            <person name="Oren A."/>
            <person name="Chaudhuri R.R."/>
            <person name="La Ragione R."/>
            <person name="Hildebrand F."/>
            <person name="Pallen M.J."/>
        </authorList>
    </citation>
    <scope>NUCLEOTIDE SEQUENCE</scope>
    <source>
        <strain evidence="13">D3-1215</strain>
    </source>
</reference>
<dbReference type="PROSITE" id="PS51166">
    <property type="entry name" value="CBM20"/>
    <property type="match status" value="2"/>
</dbReference>
<gene>
    <name evidence="13" type="ORF">IAC32_04825</name>
</gene>
<evidence type="ECO:0000256" key="5">
    <source>
        <dbReference type="ARBA" id="ARBA00020295"/>
    </source>
</evidence>
<name>A0A9D9EIK4_9BACT</name>
<keyword evidence="9" id="KW-0119">Carbohydrate metabolism</keyword>
<dbReference type="GO" id="GO:0004134">
    <property type="term" value="F:4-alpha-glucanotransferase activity"/>
    <property type="evidence" value="ECO:0007669"/>
    <property type="project" value="UniProtKB-EC"/>
</dbReference>
<evidence type="ECO:0000256" key="4">
    <source>
        <dbReference type="ARBA" id="ARBA00012560"/>
    </source>
</evidence>
<dbReference type="InterPro" id="IPR017853">
    <property type="entry name" value="GH"/>
</dbReference>
<keyword evidence="7" id="KW-0328">Glycosyltransferase</keyword>
<evidence type="ECO:0000256" key="11">
    <source>
        <dbReference type="ARBA" id="ARBA00031501"/>
    </source>
</evidence>
<comment type="caution">
    <text evidence="13">The sequence shown here is derived from an EMBL/GenBank/DDBJ whole genome shotgun (WGS) entry which is preliminary data.</text>
</comment>
<dbReference type="SUPFAM" id="SSF51445">
    <property type="entry name" value="(Trans)glycosidases"/>
    <property type="match status" value="1"/>
</dbReference>
<dbReference type="PANTHER" id="PTHR32518">
    <property type="match status" value="1"/>
</dbReference>
<feature type="domain" description="CBM20" evidence="12">
    <location>
        <begin position="123"/>
        <end position="231"/>
    </location>
</feature>
<keyword evidence="6" id="KW-0963">Cytoplasm</keyword>
<evidence type="ECO:0000259" key="12">
    <source>
        <dbReference type="PROSITE" id="PS51166"/>
    </source>
</evidence>
<accession>A0A9D9EIK4</accession>